<gene>
    <name evidence="5" type="ORF">Atai01_05010</name>
</gene>
<dbReference type="PROSITE" id="PS50987">
    <property type="entry name" value="HTH_ARSR_2"/>
    <property type="match status" value="1"/>
</dbReference>
<dbReference type="PANTHER" id="PTHR33154:SF33">
    <property type="entry name" value="TRANSCRIPTIONAL REPRESSOR SDPR"/>
    <property type="match status" value="1"/>
</dbReference>
<dbReference type="PRINTS" id="PR00778">
    <property type="entry name" value="HTHARSR"/>
</dbReference>
<evidence type="ECO:0000313" key="5">
    <source>
        <dbReference type="EMBL" id="GLY63882.1"/>
    </source>
</evidence>
<dbReference type="NCBIfam" id="NF033788">
    <property type="entry name" value="HTH_metalloreg"/>
    <property type="match status" value="1"/>
</dbReference>
<protein>
    <recommendedName>
        <fullName evidence="4">HTH arsR-type domain-containing protein</fullName>
    </recommendedName>
</protein>
<dbReference type="RefSeq" id="WP_285485707.1">
    <property type="nucleotide sequence ID" value="NZ_BSTI01000001.1"/>
</dbReference>
<dbReference type="InterPro" id="IPR036390">
    <property type="entry name" value="WH_DNA-bd_sf"/>
</dbReference>
<evidence type="ECO:0000259" key="4">
    <source>
        <dbReference type="PROSITE" id="PS50987"/>
    </source>
</evidence>
<evidence type="ECO:0000256" key="2">
    <source>
        <dbReference type="ARBA" id="ARBA00023125"/>
    </source>
</evidence>
<dbReference type="InterPro" id="IPR011991">
    <property type="entry name" value="ArsR-like_HTH"/>
</dbReference>
<evidence type="ECO:0000256" key="1">
    <source>
        <dbReference type="ARBA" id="ARBA00023015"/>
    </source>
</evidence>
<reference evidence="5" key="1">
    <citation type="submission" date="2023-03" db="EMBL/GenBank/DDBJ databases">
        <title>Amycolatopsis taiwanensis NBRC 103393.</title>
        <authorList>
            <person name="Ichikawa N."/>
            <person name="Sato H."/>
            <person name="Tonouchi N."/>
        </authorList>
    </citation>
    <scope>NUCLEOTIDE SEQUENCE</scope>
    <source>
        <strain evidence="5">NBRC 103393</strain>
    </source>
</reference>
<dbReference type="AlphaFoldDB" id="A0A9W6QXM3"/>
<accession>A0A9W6QXM3</accession>
<organism evidence="5 6">
    <name type="scientific">Amycolatopsis taiwanensis</name>
    <dbReference type="NCBI Taxonomy" id="342230"/>
    <lineage>
        <taxon>Bacteria</taxon>
        <taxon>Bacillati</taxon>
        <taxon>Actinomycetota</taxon>
        <taxon>Actinomycetes</taxon>
        <taxon>Pseudonocardiales</taxon>
        <taxon>Pseudonocardiaceae</taxon>
        <taxon>Amycolatopsis</taxon>
    </lineage>
</organism>
<dbReference type="InterPro" id="IPR036388">
    <property type="entry name" value="WH-like_DNA-bd_sf"/>
</dbReference>
<dbReference type="Proteomes" id="UP001165136">
    <property type="component" value="Unassembled WGS sequence"/>
</dbReference>
<name>A0A9W6QXM3_9PSEU</name>
<feature type="domain" description="HTH arsR-type" evidence="4">
    <location>
        <begin position="1"/>
        <end position="93"/>
    </location>
</feature>
<keyword evidence="6" id="KW-1185">Reference proteome</keyword>
<dbReference type="CDD" id="cd00090">
    <property type="entry name" value="HTH_ARSR"/>
    <property type="match status" value="1"/>
</dbReference>
<dbReference type="SMART" id="SM00418">
    <property type="entry name" value="HTH_ARSR"/>
    <property type="match status" value="1"/>
</dbReference>
<proteinExistence type="predicted"/>
<dbReference type="GO" id="GO:0003700">
    <property type="term" value="F:DNA-binding transcription factor activity"/>
    <property type="evidence" value="ECO:0007669"/>
    <property type="project" value="InterPro"/>
</dbReference>
<dbReference type="EMBL" id="BSTI01000001">
    <property type="protein sequence ID" value="GLY63882.1"/>
    <property type="molecule type" value="Genomic_DNA"/>
</dbReference>
<dbReference type="InterPro" id="IPR051081">
    <property type="entry name" value="HTH_MetalResp_TranReg"/>
</dbReference>
<dbReference type="InterPro" id="IPR001845">
    <property type="entry name" value="HTH_ArsR_DNA-bd_dom"/>
</dbReference>
<keyword evidence="3" id="KW-0804">Transcription</keyword>
<dbReference type="GO" id="GO:0003677">
    <property type="term" value="F:DNA binding"/>
    <property type="evidence" value="ECO:0007669"/>
    <property type="project" value="UniProtKB-KW"/>
</dbReference>
<evidence type="ECO:0000256" key="3">
    <source>
        <dbReference type="ARBA" id="ARBA00023163"/>
    </source>
</evidence>
<dbReference type="SUPFAM" id="SSF46785">
    <property type="entry name" value="Winged helix' DNA-binding domain"/>
    <property type="match status" value="1"/>
</dbReference>
<dbReference type="Pfam" id="PF01022">
    <property type="entry name" value="HTH_5"/>
    <property type="match status" value="1"/>
</dbReference>
<keyword evidence="1" id="KW-0805">Transcription regulation</keyword>
<dbReference type="Gene3D" id="1.10.10.10">
    <property type="entry name" value="Winged helix-like DNA-binding domain superfamily/Winged helix DNA-binding domain"/>
    <property type="match status" value="1"/>
</dbReference>
<evidence type="ECO:0000313" key="6">
    <source>
        <dbReference type="Proteomes" id="UP001165136"/>
    </source>
</evidence>
<sequence>MARPTASHDVFRAVADPTRRGIIDLLAESPRTAGELAASFNSCQSTVSEHLRILREARLVSYTEDRGRRTYRLTPAPLRQLATWSQRWGKDSEP</sequence>
<comment type="caution">
    <text evidence="5">The sequence shown here is derived from an EMBL/GenBank/DDBJ whole genome shotgun (WGS) entry which is preliminary data.</text>
</comment>
<dbReference type="PANTHER" id="PTHR33154">
    <property type="entry name" value="TRANSCRIPTIONAL REGULATOR, ARSR FAMILY"/>
    <property type="match status" value="1"/>
</dbReference>
<keyword evidence="2" id="KW-0238">DNA-binding</keyword>